<keyword evidence="2" id="KW-0238">DNA-binding</keyword>
<dbReference type="GO" id="GO:0003700">
    <property type="term" value="F:DNA-binding transcription factor activity"/>
    <property type="evidence" value="ECO:0007669"/>
    <property type="project" value="InterPro"/>
</dbReference>
<gene>
    <name evidence="5" type="ORF">KBB96_07325</name>
</gene>
<dbReference type="InterPro" id="IPR003313">
    <property type="entry name" value="AraC-bd"/>
</dbReference>
<dbReference type="InterPro" id="IPR018060">
    <property type="entry name" value="HTH_AraC"/>
</dbReference>
<dbReference type="EMBL" id="CP073100">
    <property type="protein sequence ID" value="QUE52697.1"/>
    <property type="molecule type" value="Genomic_DNA"/>
</dbReference>
<protein>
    <submittedName>
        <fullName evidence="5">Helix-turn-helix domain-containing protein</fullName>
    </submittedName>
</protein>
<dbReference type="SMART" id="SM00342">
    <property type="entry name" value="HTH_ARAC"/>
    <property type="match status" value="1"/>
</dbReference>
<accession>A0A975J2C0</accession>
<dbReference type="Pfam" id="PF02311">
    <property type="entry name" value="AraC_binding"/>
    <property type="match status" value="1"/>
</dbReference>
<keyword evidence="3" id="KW-0804">Transcription</keyword>
<dbReference type="Proteomes" id="UP000676169">
    <property type="component" value="Chromosome"/>
</dbReference>
<name>A0A975J2C0_9BACT</name>
<evidence type="ECO:0000313" key="6">
    <source>
        <dbReference type="Proteomes" id="UP000676169"/>
    </source>
</evidence>
<feature type="domain" description="HTH araC/xylS-type" evidence="4">
    <location>
        <begin position="184"/>
        <end position="286"/>
    </location>
</feature>
<dbReference type="InterPro" id="IPR037923">
    <property type="entry name" value="HTH-like"/>
</dbReference>
<dbReference type="KEGG" id="lamb:KBB96_07325"/>
<dbReference type="InterPro" id="IPR050204">
    <property type="entry name" value="AraC_XylS_family_regulators"/>
</dbReference>
<dbReference type="SUPFAM" id="SSF51215">
    <property type="entry name" value="Regulatory protein AraC"/>
    <property type="match status" value="1"/>
</dbReference>
<dbReference type="SUPFAM" id="SSF46689">
    <property type="entry name" value="Homeodomain-like"/>
    <property type="match status" value="1"/>
</dbReference>
<dbReference type="Gene3D" id="1.10.10.60">
    <property type="entry name" value="Homeodomain-like"/>
    <property type="match status" value="1"/>
</dbReference>
<keyword evidence="6" id="KW-1185">Reference proteome</keyword>
<dbReference type="Pfam" id="PF12833">
    <property type="entry name" value="HTH_18"/>
    <property type="match status" value="1"/>
</dbReference>
<reference evidence="5" key="1">
    <citation type="submission" date="2021-04" db="EMBL/GenBank/DDBJ databases">
        <title>Luteolibacter sp. 32A isolated from the skin of an Anderson's salamander (Ambystoma andersonii).</title>
        <authorList>
            <person name="Spergser J."/>
            <person name="Busse H.-J."/>
        </authorList>
    </citation>
    <scope>NUCLEOTIDE SEQUENCE</scope>
    <source>
        <strain evidence="5">32A</strain>
    </source>
</reference>
<dbReference type="AlphaFoldDB" id="A0A975J2C0"/>
<evidence type="ECO:0000256" key="3">
    <source>
        <dbReference type="ARBA" id="ARBA00023163"/>
    </source>
</evidence>
<dbReference type="RefSeq" id="WP_211633959.1">
    <property type="nucleotide sequence ID" value="NZ_CP073100.1"/>
</dbReference>
<evidence type="ECO:0000256" key="1">
    <source>
        <dbReference type="ARBA" id="ARBA00023015"/>
    </source>
</evidence>
<dbReference type="PANTHER" id="PTHR46796">
    <property type="entry name" value="HTH-TYPE TRANSCRIPTIONAL ACTIVATOR RHAS-RELATED"/>
    <property type="match status" value="1"/>
</dbReference>
<dbReference type="PROSITE" id="PS01124">
    <property type="entry name" value="HTH_ARAC_FAMILY_2"/>
    <property type="match status" value="1"/>
</dbReference>
<keyword evidence="1" id="KW-0805">Transcription regulation</keyword>
<sequence length="291" mass="32681">MLPVHEELFSGGLYVTHVGWERVLPGETYPKQDHHPLFYHYSWEEGRVLPEFCMAVVMAGKGESQTKSRHKVLGEGSVFLIAPGEWHRHRPCAETGWDLMWIHFNGGRPGEWLAKGAFGANHNYPAIEHADLFLEEFKRLVTKAHADPTRNSLQLSWQAVGLLSHFVVDEEAGGHAARKSTTGDAVVDAAIEHIWNFSHGMLDVPGVVEAVGTGRRSLERRFRAVTGHGVLEEIQHCRFTRAAWLLVETDLPVKTIVGRAGFNSHEQMRLVFHKRTGGSPEVYRESGGERK</sequence>
<evidence type="ECO:0000256" key="2">
    <source>
        <dbReference type="ARBA" id="ARBA00023125"/>
    </source>
</evidence>
<dbReference type="InterPro" id="IPR009057">
    <property type="entry name" value="Homeodomain-like_sf"/>
</dbReference>
<evidence type="ECO:0000259" key="4">
    <source>
        <dbReference type="PROSITE" id="PS01124"/>
    </source>
</evidence>
<dbReference type="GO" id="GO:0043565">
    <property type="term" value="F:sequence-specific DNA binding"/>
    <property type="evidence" value="ECO:0007669"/>
    <property type="project" value="InterPro"/>
</dbReference>
<organism evidence="5 6">
    <name type="scientific">Luteolibacter ambystomatis</name>
    <dbReference type="NCBI Taxonomy" id="2824561"/>
    <lineage>
        <taxon>Bacteria</taxon>
        <taxon>Pseudomonadati</taxon>
        <taxon>Verrucomicrobiota</taxon>
        <taxon>Verrucomicrobiia</taxon>
        <taxon>Verrucomicrobiales</taxon>
        <taxon>Verrucomicrobiaceae</taxon>
        <taxon>Luteolibacter</taxon>
    </lineage>
</organism>
<proteinExistence type="predicted"/>
<dbReference type="Gene3D" id="2.60.120.280">
    <property type="entry name" value="Regulatory protein AraC"/>
    <property type="match status" value="1"/>
</dbReference>
<evidence type="ECO:0000313" key="5">
    <source>
        <dbReference type="EMBL" id="QUE52697.1"/>
    </source>
</evidence>